<reference evidence="1" key="1">
    <citation type="submission" date="2021-02" db="EMBL/GenBank/DDBJ databases">
        <title>Infant gut strain persistence is associated with maternal origin, phylogeny, and functional potential including surface adhesion and iron acquisition.</title>
        <authorList>
            <person name="Lou Y.C."/>
        </authorList>
    </citation>
    <scope>NUCLEOTIDE SEQUENCE</scope>
    <source>
        <strain evidence="1">L3_082_243G1_dasL3_082_243G1_maxbin2.maxbin.015s ta_sub</strain>
    </source>
</reference>
<sequence>MFRIYHITWTLTILLIVCSSCEFQSRYTDRNVLQDITGVKLPEYQILKDTLLGESVFLGDFERECEIEFKELPSEEFYLLLDSICAIRNNVQDGGNSYELHWNKVTEGSVITYNYYNIWGNSHPAPQGESDDEDRILSIHITKGERKAKINYGAW</sequence>
<accession>A0A943HNG1</accession>
<name>A0A943HNG1_BACT4</name>
<evidence type="ECO:0000313" key="1">
    <source>
        <dbReference type="EMBL" id="MBS5409433.1"/>
    </source>
</evidence>
<dbReference type="AlphaFoldDB" id="A0A943HNG1"/>
<protein>
    <submittedName>
        <fullName evidence="1">Uncharacterized protein</fullName>
    </submittedName>
</protein>
<proteinExistence type="predicted"/>
<dbReference type="EMBL" id="JAGZEE010000002">
    <property type="protein sequence ID" value="MBS5409433.1"/>
    <property type="molecule type" value="Genomic_DNA"/>
</dbReference>
<dbReference type="RefSeq" id="WP_258973017.1">
    <property type="nucleotide sequence ID" value="NZ_JANUON010000003.1"/>
</dbReference>
<organism evidence="1 2">
    <name type="scientific">Bacteroides thetaiotaomicron</name>
    <dbReference type="NCBI Taxonomy" id="818"/>
    <lineage>
        <taxon>Bacteria</taxon>
        <taxon>Pseudomonadati</taxon>
        <taxon>Bacteroidota</taxon>
        <taxon>Bacteroidia</taxon>
        <taxon>Bacteroidales</taxon>
        <taxon>Bacteroidaceae</taxon>
        <taxon>Bacteroides</taxon>
    </lineage>
</organism>
<comment type="caution">
    <text evidence="1">The sequence shown here is derived from an EMBL/GenBank/DDBJ whole genome shotgun (WGS) entry which is preliminary data.</text>
</comment>
<dbReference type="Proteomes" id="UP000782901">
    <property type="component" value="Unassembled WGS sequence"/>
</dbReference>
<evidence type="ECO:0000313" key="2">
    <source>
        <dbReference type="Proteomes" id="UP000782901"/>
    </source>
</evidence>
<gene>
    <name evidence="1" type="ORF">KHY35_01745</name>
</gene>